<evidence type="ECO:0000313" key="2">
    <source>
        <dbReference type="EMBL" id="KAK5774800.1"/>
    </source>
</evidence>
<dbReference type="EMBL" id="JARKNE010000012">
    <property type="protein sequence ID" value="KAK5774800.1"/>
    <property type="molecule type" value="Genomic_DNA"/>
</dbReference>
<keyword evidence="3" id="KW-1185">Reference proteome</keyword>
<reference evidence="2 3" key="1">
    <citation type="submission" date="2023-03" db="EMBL/GenBank/DDBJ databases">
        <title>WGS of Gossypium arboreum.</title>
        <authorList>
            <person name="Yu D."/>
        </authorList>
    </citation>
    <scope>NUCLEOTIDE SEQUENCE [LARGE SCALE GENOMIC DNA]</scope>
    <source>
        <tissue evidence="2">Leaf</tissue>
    </source>
</reference>
<dbReference type="PANTHER" id="PTHR31286">
    <property type="entry name" value="GLYCINE-RICH CELL WALL STRUCTURAL PROTEIN 1.8-LIKE"/>
    <property type="match status" value="1"/>
</dbReference>
<evidence type="ECO:0008006" key="4">
    <source>
        <dbReference type="Google" id="ProtNLM"/>
    </source>
</evidence>
<name>A0ABR0MN64_GOSAR</name>
<feature type="region of interest" description="Disordered" evidence="1">
    <location>
        <begin position="206"/>
        <end position="238"/>
    </location>
</feature>
<comment type="caution">
    <text evidence="2">The sequence shown here is derived from an EMBL/GenBank/DDBJ whole genome shotgun (WGS) entry which is preliminary data.</text>
</comment>
<dbReference type="Proteomes" id="UP001358586">
    <property type="component" value="Chromosome 12"/>
</dbReference>
<proteinExistence type="predicted"/>
<gene>
    <name evidence="2" type="ORF">PVK06_042658</name>
</gene>
<dbReference type="InterPro" id="IPR040256">
    <property type="entry name" value="At4g02000-like"/>
</dbReference>
<dbReference type="PANTHER" id="PTHR31286:SF173">
    <property type="entry name" value="DUF4283 DOMAIN-CONTAINING PROTEIN"/>
    <property type="match status" value="1"/>
</dbReference>
<evidence type="ECO:0000256" key="1">
    <source>
        <dbReference type="SAM" id="MobiDB-lite"/>
    </source>
</evidence>
<evidence type="ECO:0000313" key="3">
    <source>
        <dbReference type="Proteomes" id="UP001358586"/>
    </source>
</evidence>
<organism evidence="2 3">
    <name type="scientific">Gossypium arboreum</name>
    <name type="common">Tree cotton</name>
    <name type="synonym">Gossypium nanking</name>
    <dbReference type="NCBI Taxonomy" id="29729"/>
    <lineage>
        <taxon>Eukaryota</taxon>
        <taxon>Viridiplantae</taxon>
        <taxon>Streptophyta</taxon>
        <taxon>Embryophyta</taxon>
        <taxon>Tracheophyta</taxon>
        <taxon>Spermatophyta</taxon>
        <taxon>Magnoliopsida</taxon>
        <taxon>eudicotyledons</taxon>
        <taxon>Gunneridae</taxon>
        <taxon>Pentapetalae</taxon>
        <taxon>rosids</taxon>
        <taxon>malvids</taxon>
        <taxon>Malvales</taxon>
        <taxon>Malvaceae</taxon>
        <taxon>Malvoideae</taxon>
        <taxon>Gossypium</taxon>
    </lineage>
</organism>
<protein>
    <recommendedName>
        <fullName evidence="4">CCHC-type domain-containing protein</fullName>
    </recommendedName>
</protein>
<accession>A0ABR0MN64</accession>
<sequence length="238" mass="26764">MAVDDFESPKGFDRLFDERVSFKDMLVGSKKSVGKSLHGKADDDLQFLEGDVTIGTEDGLPLIRLSDRVHQVLYKSMALTIRLPGIPNFMYRQNVLMKIGEMVGNVIKLDGHTGNAQKSRFACMTILLDLNKPLISRTKVDGRIQQVEYESLPNLCFACGCYGHMKDMCSFSSGQERQKSEESVLVMDQGISDTANNGVENEKYGPWMLVDRRSKRNSRKQSDDRQAKKRGGFIGIQN</sequence>